<dbReference type="RefSeq" id="XP_009174346.1">
    <property type="nucleotide sequence ID" value="XM_009176082.1"/>
</dbReference>
<reference evidence="2 3" key="1">
    <citation type="submission" date="2013-11" db="EMBL/GenBank/DDBJ databases">
        <title>Opisthorchis viverrini - life in the bile duct.</title>
        <authorList>
            <person name="Young N.D."/>
            <person name="Nagarajan N."/>
            <person name="Lin S.J."/>
            <person name="Korhonen P.K."/>
            <person name="Jex A.R."/>
            <person name="Hall R.S."/>
            <person name="Safavi-Hemami H."/>
            <person name="Kaewkong W."/>
            <person name="Bertrand D."/>
            <person name="Gao S."/>
            <person name="Seet Q."/>
            <person name="Wongkham S."/>
            <person name="Teh B.T."/>
            <person name="Wongkham C."/>
            <person name="Intapan P.M."/>
            <person name="Maleewong W."/>
            <person name="Yang X."/>
            <person name="Hu M."/>
            <person name="Wang Z."/>
            <person name="Hofmann A."/>
            <person name="Sternberg P.W."/>
            <person name="Tan P."/>
            <person name="Wang J."/>
            <person name="Gasser R.B."/>
        </authorList>
    </citation>
    <scope>NUCLEOTIDE SEQUENCE [LARGE SCALE GENOMIC DNA]</scope>
</reference>
<evidence type="ECO:0000256" key="1">
    <source>
        <dbReference type="SAM" id="SignalP"/>
    </source>
</evidence>
<accession>A0A074Z4B0</accession>
<organism evidence="2 3">
    <name type="scientific">Opisthorchis viverrini</name>
    <name type="common">Southeast Asian liver fluke</name>
    <dbReference type="NCBI Taxonomy" id="6198"/>
    <lineage>
        <taxon>Eukaryota</taxon>
        <taxon>Metazoa</taxon>
        <taxon>Spiralia</taxon>
        <taxon>Lophotrochozoa</taxon>
        <taxon>Platyhelminthes</taxon>
        <taxon>Trematoda</taxon>
        <taxon>Digenea</taxon>
        <taxon>Opisthorchiida</taxon>
        <taxon>Opisthorchiata</taxon>
        <taxon>Opisthorchiidae</taxon>
        <taxon>Opisthorchis</taxon>
    </lineage>
</organism>
<keyword evidence="3" id="KW-1185">Reference proteome</keyword>
<evidence type="ECO:0000313" key="2">
    <source>
        <dbReference type="EMBL" id="KER21893.1"/>
    </source>
</evidence>
<feature type="signal peptide" evidence="1">
    <location>
        <begin position="1"/>
        <end position="19"/>
    </location>
</feature>
<protein>
    <recommendedName>
        <fullName evidence="4">Secreted protein</fullName>
    </recommendedName>
</protein>
<evidence type="ECO:0008006" key="4">
    <source>
        <dbReference type="Google" id="ProtNLM"/>
    </source>
</evidence>
<dbReference type="AlphaFoldDB" id="A0A074Z4B0"/>
<dbReference type="KEGG" id="ovi:T265_09875"/>
<sequence>MLHPSAALLLFLKIFGTRHEETGPYRRVAVYECAESSLGASLQAAASRNSVQFRRFVKFAINRKLDRCWMLSETPESKLFTEGTQTKIP</sequence>
<dbReference type="EMBL" id="KL596933">
    <property type="protein sequence ID" value="KER21893.1"/>
    <property type="molecule type" value="Genomic_DNA"/>
</dbReference>
<name>A0A074Z4B0_OPIVI</name>
<evidence type="ECO:0000313" key="3">
    <source>
        <dbReference type="Proteomes" id="UP000054324"/>
    </source>
</evidence>
<dbReference type="GeneID" id="20324043"/>
<keyword evidence="1" id="KW-0732">Signal</keyword>
<proteinExistence type="predicted"/>
<dbReference type="Proteomes" id="UP000054324">
    <property type="component" value="Unassembled WGS sequence"/>
</dbReference>
<feature type="chain" id="PRO_5001704905" description="Secreted protein" evidence="1">
    <location>
        <begin position="20"/>
        <end position="89"/>
    </location>
</feature>
<gene>
    <name evidence="2" type="ORF">T265_09875</name>
</gene>
<dbReference type="CTD" id="20324043"/>